<dbReference type="NCBIfam" id="NF033573">
    <property type="entry name" value="transpos_IS200"/>
    <property type="match status" value="1"/>
</dbReference>
<accession>A0AAV3XE33</accession>
<dbReference type="PANTHER" id="PTHR33360:SF2">
    <property type="entry name" value="TRANSPOSASE FOR INSERTION SEQUENCE ELEMENT IS200"/>
    <property type="match status" value="1"/>
</dbReference>
<dbReference type="SMART" id="SM01321">
    <property type="entry name" value="Y1_Tnp"/>
    <property type="match status" value="1"/>
</dbReference>
<gene>
    <name evidence="2" type="ORF">MiSe_44980</name>
</gene>
<protein>
    <submittedName>
        <fullName evidence="2">Transposase IS200-family protein</fullName>
    </submittedName>
</protein>
<comment type="caution">
    <text evidence="2">The sequence shown here is derived from an EMBL/GenBank/DDBJ whole genome shotgun (WGS) entry which is preliminary data.</text>
</comment>
<evidence type="ECO:0000313" key="3">
    <source>
        <dbReference type="Proteomes" id="UP001050975"/>
    </source>
</evidence>
<dbReference type="GO" id="GO:0003677">
    <property type="term" value="F:DNA binding"/>
    <property type="evidence" value="ECO:0007669"/>
    <property type="project" value="InterPro"/>
</dbReference>
<sequence>MISYTSTDGQEGFMKFNSNDYRHESNAVSLLNYHLVWIPKRRKAVLTGDVARRLTDIIYEVANENRWQIIALEIMPDHVHLFLNAKPCDAPADIMRKIKGRASHHLRKEFPELLKLPTLWTPSYFVSTAGNICTETVKRYIERQKG</sequence>
<reference evidence="2" key="1">
    <citation type="submission" date="2019-10" db="EMBL/GenBank/DDBJ databases">
        <title>Draft genome sequece of Microseira wollei NIES-4236.</title>
        <authorList>
            <person name="Yamaguchi H."/>
            <person name="Suzuki S."/>
            <person name="Kawachi M."/>
        </authorList>
    </citation>
    <scope>NUCLEOTIDE SEQUENCE</scope>
    <source>
        <strain evidence="2">NIES-4236</strain>
    </source>
</reference>
<dbReference type="PANTHER" id="PTHR33360">
    <property type="entry name" value="TRANSPOSASE FOR INSERTION SEQUENCE ELEMENT IS200"/>
    <property type="match status" value="1"/>
</dbReference>
<feature type="domain" description="Transposase IS200-like" evidence="1">
    <location>
        <begin position="28"/>
        <end position="144"/>
    </location>
</feature>
<dbReference type="Pfam" id="PF01797">
    <property type="entry name" value="Y1_Tnp"/>
    <property type="match status" value="1"/>
</dbReference>
<dbReference type="AlphaFoldDB" id="A0AAV3XE33"/>
<name>A0AAV3XE33_9CYAN</name>
<keyword evidence="3" id="KW-1185">Reference proteome</keyword>
<dbReference type="GO" id="GO:0006313">
    <property type="term" value="P:DNA transposition"/>
    <property type="evidence" value="ECO:0007669"/>
    <property type="project" value="InterPro"/>
</dbReference>
<dbReference type="SUPFAM" id="SSF143422">
    <property type="entry name" value="Transposase IS200-like"/>
    <property type="match status" value="1"/>
</dbReference>
<proteinExistence type="predicted"/>
<dbReference type="GO" id="GO:0004803">
    <property type="term" value="F:transposase activity"/>
    <property type="evidence" value="ECO:0007669"/>
    <property type="project" value="InterPro"/>
</dbReference>
<evidence type="ECO:0000259" key="1">
    <source>
        <dbReference type="SMART" id="SM01321"/>
    </source>
</evidence>
<evidence type="ECO:0000313" key="2">
    <source>
        <dbReference type="EMBL" id="GET39726.1"/>
    </source>
</evidence>
<dbReference type="InterPro" id="IPR002686">
    <property type="entry name" value="Transposase_17"/>
</dbReference>
<organism evidence="2 3">
    <name type="scientific">Microseira wollei NIES-4236</name>
    <dbReference type="NCBI Taxonomy" id="2530354"/>
    <lineage>
        <taxon>Bacteria</taxon>
        <taxon>Bacillati</taxon>
        <taxon>Cyanobacteriota</taxon>
        <taxon>Cyanophyceae</taxon>
        <taxon>Oscillatoriophycideae</taxon>
        <taxon>Aerosakkonematales</taxon>
        <taxon>Aerosakkonemataceae</taxon>
        <taxon>Microseira</taxon>
    </lineage>
</organism>
<dbReference type="Proteomes" id="UP001050975">
    <property type="component" value="Unassembled WGS sequence"/>
</dbReference>
<dbReference type="InterPro" id="IPR036515">
    <property type="entry name" value="Transposase_17_sf"/>
</dbReference>
<dbReference type="EMBL" id="BLAY01000072">
    <property type="protein sequence ID" value="GET39726.1"/>
    <property type="molecule type" value="Genomic_DNA"/>
</dbReference>
<dbReference type="Gene3D" id="3.30.70.1290">
    <property type="entry name" value="Transposase IS200-like"/>
    <property type="match status" value="1"/>
</dbReference>